<evidence type="ECO:0000313" key="2">
    <source>
        <dbReference type="EMBL" id="UNO49153.1"/>
    </source>
</evidence>
<dbReference type="InterPro" id="IPR038718">
    <property type="entry name" value="SNF2-like_sf"/>
</dbReference>
<reference evidence="3" key="1">
    <citation type="journal article" date="2022" name="G3 (Bethesda)">
        <title>Unveiling the complete genome sequence of Alicyclobacillus acidoterrestris DSM 3922T, a taint-producing strain.</title>
        <authorList>
            <person name="Leonardo I.C."/>
            <person name="Barreto Crespo M.T."/>
            <person name="Gaspar F.B."/>
        </authorList>
    </citation>
    <scope>NUCLEOTIDE SEQUENCE [LARGE SCALE GENOMIC DNA]</scope>
    <source>
        <strain evidence="3">DSM 3922</strain>
    </source>
</reference>
<dbReference type="EMBL" id="CP080467">
    <property type="protein sequence ID" value="UNO49153.1"/>
    <property type="molecule type" value="Genomic_DNA"/>
</dbReference>
<dbReference type="PROSITE" id="PS51192">
    <property type="entry name" value="HELICASE_ATP_BIND_1"/>
    <property type="match status" value="1"/>
</dbReference>
<dbReference type="InterPro" id="IPR022138">
    <property type="entry name" value="DUF3670"/>
</dbReference>
<dbReference type="GO" id="GO:0005524">
    <property type="term" value="F:ATP binding"/>
    <property type="evidence" value="ECO:0007669"/>
    <property type="project" value="InterPro"/>
</dbReference>
<name>T0C9X0_ALIAG</name>
<dbReference type="Gene3D" id="3.40.50.10810">
    <property type="entry name" value="Tandem AAA-ATPase domain"/>
    <property type="match status" value="1"/>
</dbReference>
<sequence length="993" mass="112906">MTVRDETVIIVSAKWLPTRGFLVYGETEYGEAVDAEDLALQLFQWDPDSYYGTLCEFTEWKGLRGIYLSPLAAIRFFARSGTANARAQLDYRPDYATLQRVAAQLLEALREGWFAPDYQTWLRGEFRWRLRMPNELDEPSRIALDYLDTWVHQAIVEHIETNSDLQDAFHQLLQEYPNLEPAAGIAAQESLATIASDSLASELHLADLYVDESDWLTAIGWMQDQTPFRVGLQLVEPAQDEAEIWILQVVVQDKAQVDHVVPVADDGVSSLPPAWLPFRDKIDAQMNRIRRLVSYFGAADDAQTLRVELDGNLAFTFLSETSQVLSAAGVPLFVPAWWAKVQRAAPRLKASVRSTVGSPQQSLFGLNQTIAFDWRYALGEIDVSDAEFAELLAQKQRLVRFRGHWIQIDPDFYRRAQRLKEHVARRNGLSLRDVIEMHLMSESPASGDSSTADDDRDEAVLKGFEVELNQHLYEMMRTLEQQVEIPVYDVPKTFRGALRPYQKQGFSWLLWLRKYGFGACLADDMGLGKTVQYIAYLLAIREAAADAREQSASAQTLMPHGASLLICPTSVLGNWQKELERFGPDDLRIYIHYGPSRLHGEAFESKVKTSDIVITTYTLANLDEQDLTQVEWNSICLDEAQNIKNAHTKQSQAIRRLRASHRIAMTGTPMENRLTELWSIFDFINPGYLGSLRKFSERFVQPIERTRDAELIRRVQRMVRPFLLRRVKTDPRIELDLPDKVEAKVYVPLTAEQAALYESVLQDMLEKLDTLMPMERRGVILATLTRLKQICDHPSLVLKDGGEGRAFMARSAKVERLVEMVSELRAEGDQCLVFTQFVEAGTLLQRALEEVLEEPVLFLHGGVQKAKRDEMISAFQSGDDGVGRPGVFVLSLKAGGVGLNLTAANHVFHFDRWWNPAIENQATDRAFRIGQTKRVQVHKFVALGTLEERIDEMIERKLALSEDVVGLGEQWITELSSTELRDLFALRREWVTD</sequence>
<gene>
    <name evidence="2" type="ORF">K1I37_00865</name>
</gene>
<dbReference type="InterPro" id="IPR014001">
    <property type="entry name" value="Helicase_ATP-bd"/>
</dbReference>
<proteinExistence type="predicted"/>
<dbReference type="GO" id="GO:0004386">
    <property type="term" value="F:helicase activity"/>
    <property type="evidence" value="ECO:0007669"/>
    <property type="project" value="UniProtKB-KW"/>
</dbReference>
<dbReference type="KEGG" id="aaco:K1I37_00865"/>
<organism evidence="2 3">
    <name type="scientific">Alicyclobacillus acidoterrestris (strain ATCC 49025 / DSM 3922 / CIP 106132 / NCIMB 13137 / GD3B)</name>
    <dbReference type="NCBI Taxonomy" id="1356854"/>
    <lineage>
        <taxon>Bacteria</taxon>
        <taxon>Bacillati</taxon>
        <taxon>Bacillota</taxon>
        <taxon>Bacilli</taxon>
        <taxon>Bacillales</taxon>
        <taxon>Alicyclobacillaceae</taxon>
        <taxon>Alicyclobacillus</taxon>
    </lineage>
</organism>
<dbReference type="InterPro" id="IPR000330">
    <property type="entry name" value="SNF2_N"/>
</dbReference>
<dbReference type="GO" id="GO:0016787">
    <property type="term" value="F:hydrolase activity"/>
    <property type="evidence" value="ECO:0007669"/>
    <property type="project" value="UniProtKB-KW"/>
</dbReference>
<dbReference type="CDD" id="cd18012">
    <property type="entry name" value="DEXQc_arch_SWI2_SNF2"/>
    <property type="match status" value="1"/>
</dbReference>
<dbReference type="PROSITE" id="PS51194">
    <property type="entry name" value="HELICASE_CTER"/>
    <property type="match status" value="1"/>
</dbReference>
<keyword evidence="3" id="KW-1185">Reference proteome</keyword>
<keyword evidence="2" id="KW-0347">Helicase</keyword>
<dbReference type="CDD" id="cd18793">
    <property type="entry name" value="SF2_C_SNF"/>
    <property type="match status" value="1"/>
</dbReference>
<dbReference type="Proteomes" id="UP000829401">
    <property type="component" value="Chromosome"/>
</dbReference>
<dbReference type="Gene3D" id="3.40.50.300">
    <property type="entry name" value="P-loop containing nucleotide triphosphate hydrolases"/>
    <property type="match status" value="1"/>
</dbReference>
<dbReference type="STRING" id="1356854.N007_02235"/>
<keyword evidence="2" id="KW-0067">ATP-binding</keyword>
<dbReference type="InterPro" id="IPR001650">
    <property type="entry name" value="Helicase_C-like"/>
</dbReference>
<evidence type="ECO:0000256" key="1">
    <source>
        <dbReference type="ARBA" id="ARBA00022801"/>
    </source>
</evidence>
<dbReference type="RefSeq" id="WP_021294953.1">
    <property type="nucleotide sequence ID" value="NZ_AURB01000024.1"/>
</dbReference>
<protein>
    <submittedName>
        <fullName evidence="2">DEAD/DEAH box helicase</fullName>
    </submittedName>
</protein>
<dbReference type="eggNOG" id="COG0553">
    <property type="taxonomic scope" value="Bacteria"/>
</dbReference>
<dbReference type="Pfam" id="PF00271">
    <property type="entry name" value="Helicase_C"/>
    <property type="match status" value="1"/>
</dbReference>
<dbReference type="InterPro" id="IPR027417">
    <property type="entry name" value="P-loop_NTPase"/>
</dbReference>
<dbReference type="Pfam" id="PF00176">
    <property type="entry name" value="SNF2-rel_dom"/>
    <property type="match status" value="1"/>
</dbReference>
<keyword evidence="1" id="KW-0378">Hydrolase</keyword>
<dbReference type="SMART" id="SM00487">
    <property type="entry name" value="DEXDc"/>
    <property type="match status" value="1"/>
</dbReference>
<evidence type="ECO:0000313" key="3">
    <source>
        <dbReference type="Proteomes" id="UP000829401"/>
    </source>
</evidence>
<dbReference type="PANTHER" id="PTHR10799">
    <property type="entry name" value="SNF2/RAD54 HELICASE FAMILY"/>
    <property type="match status" value="1"/>
</dbReference>
<dbReference type="SUPFAM" id="SSF52540">
    <property type="entry name" value="P-loop containing nucleoside triphosphate hydrolases"/>
    <property type="match status" value="2"/>
</dbReference>
<dbReference type="FunFam" id="3.40.50.300:FF:000533">
    <property type="entry name" value="Helicase, Snf2 family"/>
    <property type="match status" value="1"/>
</dbReference>
<dbReference type="InterPro" id="IPR049730">
    <property type="entry name" value="SNF2/RAD54-like_C"/>
</dbReference>
<dbReference type="AlphaFoldDB" id="T0C9X0"/>
<accession>A0A9E6ZHS8</accession>
<keyword evidence="2" id="KW-0547">Nucleotide-binding</keyword>
<accession>T0C9X0</accession>
<dbReference type="SMART" id="SM00490">
    <property type="entry name" value="HELICc"/>
    <property type="match status" value="1"/>
</dbReference>
<dbReference type="Pfam" id="PF12419">
    <property type="entry name" value="DUF3670"/>
    <property type="match status" value="1"/>
</dbReference>